<evidence type="ECO:0000256" key="1">
    <source>
        <dbReference type="SAM" id="SignalP"/>
    </source>
</evidence>
<organism evidence="2 3">
    <name type="scientific">Oedothorax gibbosus</name>
    <dbReference type="NCBI Taxonomy" id="931172"/>
    <lineage>
        <taxon>Eukaryota</taxon>
        <taxon>Metazoa</taxon>
        <taxon>Ecdysozoa</taxon>
        <taxon>Arthropoda</taxon>
        <taxon>Chelicerata</taxon>
        <taxon>Arachnida</taxon>
        <taxon>Araneae</taxon>
        <taxon>Araneomorphae</taxon>
        <taxon>Entelegynae</taxon>
        <taxon>Araneoidea</taxon>
        <taxon>Linyphiidae</taxon>
        <taxon>Erigoninae</taxon>
        <taxon>Oedothorax</taxon>
    </lineage>
</organism>
<gene>
    <name evidence="2" type="ORF">JTE90_020422</name>
</gene>
<feature type="signal peptide" evidence="1">
    <location>
        <begin position="1"/>
        <end position="18"/>
    </location>
</feature>
<comment type="caution">
    <text evidence="2">The sequence shown here is derived from an EMBL/GenBank/DDBJ whole genome shotgun (WGS) entry which is preliminary data.</text>
</comment>
<keyword evidence="3" id="KW-1185">Reference proteome</keyword>
<keyword evidence="1" id="KW-0732">Signal</keyword>
<dbReference type="AlphaFoldDB" id="A0AAV6UE53"/>
<protein>
    <submittedName>
        <fullName evidence="2">Uncharacterized protein</fullName>
    </submittedName>
</protein>
<evidence type="ECO:0000313" key="3">
    <source>
        <dbReference type="Proteomes" id="UP000827092"/>
    </source>
</evidence>
<accession>A0AAV6UE53</accession>
<sequence length="211" mass="21987">MKLVYLSSILLLLCFANAEDSPNQKREKEDALAYESFNSPVYGAPSAYNPAKGYPLPNVPAAAPVVAPALPSSYAPGPYTTYLSSLGANPYTAYNRYPLMPYTAPYYGYGAYGAGYPFTAGYGYPAGFPYGRSSAGYAAYPGFPYPGYRFPGLGYSAGALRGPVAGMPAPVAPGFPYTAPVVAGIPAGVPAVNGKGSSLPYGYAAQKLPVY</sequence>
<dbReference type="Proteomes" id="UP000827092">
    <property type="component" value="Unassembled WGS sequence"/>
</dbReference>
<feature type="chain" id="PRO_5043518322" evidence="1">
    <location>
        <begin position="19"/>
        <end position="211"/>
    </location>
</feature>
<reference evidence="2 3" key="1">
    <citation type="journal article" date="2022" name="Nat. Ecol. Evol.">
        <title>A masculinizing supergene underlies an exaggerated male reproductive morph in a spider.</title>
        <authorList>
            <person name="Hendrickx F."/>
            <person name="De Corte Z."/>
            <person name="Sonet G."/>
            <person name="Van Belleghem S.M."/>
            <person name="Kostlbacher S."/>
            <person name="Vangestel C."/>
        </authorList>
    </citation>
    <scope>NUCLEOTIDE SEQUENCE [LARGE SCALE GENOMIC DNA]</scope>
    <source>
        <strain evidence="2">W744_W776</strain>
    </source>
</reference>
<evidence type="ECO:0000313" key="2">
    <source>
        <dbReference type="EMBL" id="KAG8182507.1"/>
    </source>
</evidence>
<proteinExistence type="predicted"/>
<name>A0AAV6UE53_9ARAC</name>
<dbReference type="EMBL" id="JAFNEN010000461">
    <property type="protein sequence ID" value="KAG8182507.1"/>
    <property type="molecule type" value="Genomic_DNA"/>
</dbReference>